<dbReference type="Proteomes" id="UP000236291">
    <property type="component" value="Unassembled WGS sequence"/>
</dbReference>
<reference evidence="1 2" key="2">
    <citation type="journal article" date="2017" name="Front. Plant Sci.">
        <title>Gene Classification and Mining of Molecular Markers Useful in Red Clover (Trifolium pratense) Breeding.</title>
        <authorList>
            <person name="Istvanek J."/>
            <person name="Dluhosova J."/>
            <person name="Dluhos P."/>
            <person name="Patkova L."/>
            <person name="Nedelnik J."/>
            <person name="Repkova J."/>
        </authorList>
    </citation>
    <scope>NUCLEOTIDE SEQUENCE [LARGE SCALE GENOMIC DNA]</scope>
    <source>
        <strain evidence="2">cv. Tatra</strain>
        <tissue evidence="1">Young leaves</tissue>
    </source>
</reference>
<dbReference type="AlphaFoldDB" id="A0A2K3P9H0"/>
<reference evidence="1 2" key="1">
    <citation type="journal article" date="2014" name="Am. J. Bot.">
        <title>Genome assembly and annotation for red clover (Trifolium pratense; Fabaceae).</title>
        <authorList>
            <person name="Istvanek J."/>
            <person name="Jaros M."/>
            <person name="Krenek A."/>
            <person name="Repkova J."/>
        </authorList>
    </citation>
    <scope>NUCLEOTIDE SEQUENCE [LARGE SCALE GENOMIC DNA]</scope>
    <source>
        <strain evidence="2">cv. Tatra</strain>
        <tissue evidence="1">Young leaves</tissue>
    </source>
</reference>
<protein>
    <submittedName>
        <fullName evidence="1">Uncharacterized protein</fullName>
    </submittedName>
</protein>
<evidence type="ECO:0000313" key="1">
    <source>
        <dbReference type="EMBL" id="PNY11939.1"/>
    </source>
</evidence>
<name>A0A2K3P9H0_TRIPR</name>
<gene>
    <name evidence="1" type="ORF">L195_g008559</name>
</gene>
<evidence type="ECO:0000313" key="2">
    <source>
        <dbReference type="Proteomes" id="UP000236291"/>
    </source>
</evidence>
<sequence>MVTYQVRKNNHLAAVYYNNGKPNLFRINVDVTLADMKHQLDQLNDCLKCCDARKVAGVEYCRLSVCSDERVLFTNMKL</sequence>
<dbReference type="EMBL" id="ASHM01004911">
    <property type="protein sequence ID" value="PNY11939.1"/>
    <property type="molecule type" value="Genomic_DNA"/>
</dbReference>
<organism evidence="1 2">
    <name type="scientific">Trifolium pratense</name>
    <name type="common">Red clover</name>
    <dbReference type="NCBI Taxonomy" id="57577"/>
    <lineage>
        <taxon>Eukaryota</taxon>
        <taxon>Viridiplantae</taxon>
        <taxon>Streptophyta</taxon>
        <taxon>Embryophyta</taxon>
        <taxon>Tracheophyta</taxon>
        <taxon>Spermatophyta</taxon>
        <taxon>Magnoliopsida</taxon>
        <taxon>eudicotyledons</taxon>
        <taxon>Gunneridae</taxon>
        <taxon>Pentapetalae</taxon>
        <taxon>rosids</taxon>
        <taxon>fabids</taxon>
        <taxon>Fabales</taxon>
        <taxon>Fabaceae</taxon>
        <taxon>Papilionoideae</taxon>
        <taxon>50 kb inversion clade</taxon>
        <taxon>NPAAA clade</taxon>
        <taxon>Hologalegina</taxon>
        <taxon>IRL clade</taxon>
        <taxon>Trifolieae</taxon>
        <taxon>Trifolium</taxon>
    </lineage>
</organism>
<proteinExistence type="predicted"/>
<accession>A0A2K3P9H0</accession>
<comment type="caution">
    <text evidence="1">The sequence shown here is derived from an EMBL/GenBank/DDBJ whole genome shotgun (WGS) entry which is preliminary data.</text>
</comment>